<dbReference type="GO" id="GO:0005524">
    <property type="term" value="F:ATP binding"/>
    <property type="evidence" value="ECO:0007669"/>
    <property type="project" value="UniProtKB-UniRule"/>
</dbReference>
<dbReference type="FunFam" id="1.10.510.10:FF:000108">
    <property type="entry name" value="L-type lectin-domain containing receptor kinase S.4"/>
    <property type="match status" value="2"/>
</dbReference>
<evidence type="ECO:0000256" key="15">
    <source>
        <dbReference type="ARBA" id="ARBA00023136"/>
    </source>
</evidence>
<keyword evidence="16" id="KW-0675">Receptor</keyword>
<comment type="catalytic activity">
    <reaction evidence="19">
        <text>L-seryl-[protein] + ATP = O-phospho-L-seryl-[protein] + ADP + H(+)</text>
        <dbReference type="Rhea" id="RHEA:17989"/>
        <dbReference type="Rhea" id="RHEA-COMP:9863"/>
        <dbReference type="Rhea" id="RHEA-COMP:11604"/>
        <dbReference type="ChEBI" id="CHEBI:15378"/>
        <dbReference type="ChEBI" id="CHEBI:29999"/>
        <dbReference type="ChEBI" id="CHEBI:30616"/>
        <dbReference type="ChEBI" id="CHEBI:83421"/>
        <dbReference type="ChEBI" id="CHEBI:456216"/>
        <dbReference type="EC" id="2.7.11.1"/>
    </reaction>
</comment>
<evidence type="ECO:0000256" key="12">
    <source>
        <dbReference type="ARBA" id="ARBA00022777"/>
    </source>
</evidence>
<comment type="similarity">
    <text evidence="2">In the N-terminal section; belongs to the leguminous lectin family.</text>
</comment>
<evidence type="ECO:0000256" key="9">
    <source>
        <dbReference type="ARBA" id="ARBA00022729"/>
    </source>
</evidence>
<dbReference type="eggNOG" id="ENOG502QSJ4">
    <property type="taxonomic scope" value="Eukaryota"/>
</dbReference>
<evidence type="ECO:0000256" key="20">
    <source>
        <dbReference type="PROSITE-ProRule" id="PRU10141"/>
    </source>
</evidence>
<keyword evidence="17" id="KW-0325">Glycoprotein</keyword>
<feature type="binding site" evidence="20">
    <location>
        <position position="1073"/>
    </location>
    <ligand>
        <name>ATP</name>
        <dbReference type="ChEBI" id="CHEBI:30616"/>
    </ligand>
</feature>
<comment type="similarity">
    <text evidence="3">In the C-terminal section; belongs to the protein kinase superfamily. Ser/Thr protein kinase family.</text>
</comment>
<evidence type="ECO:0000256" key="8">
    <source>
        <dbReference type="ARBA" id="ARBA00022692"/>
    </source>
</evidence>
<gene>
    <name evidence="25" type="ORF">ARALYDRAFT_685573</name>
</gene>
<dbReference type="InterPro" id="IPR000719">
    <property type="entry name" value="Prot_kinase_dom"/>
</dbReference>
<feature type="transmembrane region" description="Helical" evidence="22">
    <location>
        <begin position="303"/>
        <end position="326"/>
    </location>
</feature>
<dbReference type="InterPro" id="IPR011009">
    <property type="entry name" value="Kinase-like_dom_sf"/>
</dbReference>
<dbReference type="GO" id="GO:0004674">
    <property type="term" value="F:protein serine/threonine kinase activity"/>
    <property type="evidence" value="ECO:0007669"/>
    <property type="project" value="UniProtKB-KW"/>
</dbReference>
<dbReference type="SUPFAM" id="SSF49899">
    <property type="entry name" value="Concanavalin A-like lectins/glucanases"/>
    <property type="match status" value="2"/>
</dbReference>
<feature type="compositionally biased region" description="Pro residues" evidence="21">
    <location>
        <begin position="284"/>
        <end position="293"/>
    </location>
</feature>
<dbReference type="CDD" id="cd14066">
    <property type="entry name" value="STKc_IRAK"/>
    <property type="match status" value="2"/>
</dbReference>
<dbReference type="InterPro" id="IPR008271">
    <property type="entry name" value="Ser/Thr_kinase_AS"/>
</dbReference>
<reference evidence="26" key="1">
    <citation type="journal article" date="2011" name="Nat. Genet.">
        <title>The Arabidopsis lyrata genome sequence and the basis of rapid genome size change.</title>
        <authorList>
            <person name="Hu T.T."/>
            <person name="Pattyn P."/>
            <person name="Bakker E.G."/>
            <person name="Cao J."/>
            <person name="Cheng J.-F."/>
            <person name="Clark R.M."/>
            <person name="Fahlgren N."/>
            <person name="Fawcett J.A."/>
            <person name="Grimwood J."/>
            <person name="Gundlach H."/>
            <person name="Haberer G."/>
            <person name="Hollister J.D."/>
            <person name="Ossowski S."/>
            <person name="Ottilar R.P."/>
            <person name="Salamov A.A."/>
            <person name="Schneeberger K."/>
            <person name="Spannagl M."/>
            <person name="Wang X."/>
            <person name="Yang L."/>
            <person name="Nasrallah M.E."/>
            <person name="Bergelson J."/>
            <person name="Carrington J.C."/>
            <person name="Gaut B.S."/>
            <person name="Schmutz J."/>
            <person name="Mayer K.F.X."/>
            <person name="Van de Peer Y."/>
            <person name="Grigoriev I.V."/>
            <person name="Nordborg M."/>
            <person name="Weigel D."/>
            <person name="Guo Y.-L."/>
        </authorList>
    </citation>
    <scope>NUCLEOTIDE SEQUENCE [LARGE SCALE GENOMIC DNA]</scope>
    <source>
        <strain evidence="26">cv. MN47</strain>
    </source>
</reference>
<dbReference type="PANTHER" id="PTHR27007">
    <property type="match status" value="1"/>
</dbReference>
<evidence type="ECO:0000256" key="16">
    <source>
        <dbReference type="ARBA" id="ARBA00023170"/>
    </source>
</evidence>
<dbReference type="Gene3D" id="2.60.120.200">
    <property type="match status" value="2"/>
</dbReference>
<keyword evidence="9 23" id="KW-0732">Signal</keyword>
<feature type="domain" description="Protein kinase" evidence="24">
    <location>
        <begin position="359"/>
        <end position="634"/>
    </location>
</feature>
<dbReference type="InterPro" id="IPR013320">
    <property type="entry name" value="ConA-like_dom_sf"/>
</dbReference>
<dbReference type="GO" id="GO:0005886">
    <property type="term" value="C:plasma membrane"/>
    <property type="evidence" value="ECO:0007669"/>
    <property type="project" value="UniProtKB-SubCell"/>
</dbReference>
<keyword evidence="8 22" id="KW-0812">Transmembrane</keyword>
<dbReference type="Gene3D" id="1.10.510.10">
    <property type="entry name" value="Transferase(Phosphotransferase) domain 1"/>
    <property type="match status" value="2"/>
</dbReference>
<organism evidence="26">
    <name type="scientific">Arabidopsis lyrata subsp. lyrata</name>
    <name type="common">Lyre-leaved rock-cress</name>
    <dbReference type="NCBI Taxonomy" id="81972"/>
    <lineage>
        <taxon>Eukaryota</taxon>
        <taxon>Viridiplantae</taxon>
        <taxon>Streptophyta</taxon>
        <taxon>Embryophyta</taxon>
        <taxon>Tracheophyta</taxon>
        <taxon>Spermatophyta</taxon>
        <taxon>Magnoliopsida</taxon>
        <taxon>eudicotyledons</taxon>
        <taxon>Gunneridae</taxon>
        <taxon>Pentapetalae</taxon>
        <taxon>rosids</taxon>
        <taxon>malvids</taxon>
        <taxon>Brassicales</taxon>
        <taxon>Brassicaceae</taxon>
        <taxon>Camelineae</taxon>
        <taxon>Arabidopsis</taxon>
    </lineage>
</organism>
<keyword evidence="26" id="KW-1185">Reference proteome</keyword>
<feature type="compositionally biased region" description="Pro residues" evidence="21">
    <location>
        <begin position="953"/>
        <end position="977"/>
    </location>
</feature>
<dbReference type="FunFam" id="3.30.200.20:FF:000112">
    <property type="entry name" value="Lectin-domain containing receptor kinase A4.3"/>
    <property type="match status" value="1"/>
</dbReference>
<dbReference type="PROSITE" id="PS00108">
    <property type="entry name" value="PROTEIN_KINASE_ST"/>
    <property type="match status" value="2"/>
</dbReference>
<feature type="region of interest" description="Disordered" evidence="21">
    <location>
        <begin position="278"/>
        <end position="297"/>
    </location>
</feature>
<evidence type="ECO:0000256" key="7">
    <source>
        <dbReference type="ARBA" id="ARBA00022679"/>
    </source>
</evidence>
<dbReference type="EC" id="2.7.11.1" evidence="4"/>
<name>D7MR66_ARALL</name>
<keyword evidence="12" id="KW-0418">Kinase</keyword>
<keyword evidence="11 20" id="KW-0547">Nucleotide-binding</keyword>
<keyword evidence="10" id="KW-0430">Lectin</keyword>
<feature type="transmembrane region" description="Helical" evidence="22">
    <location>
        <begin position="662"/>
        <end position="688"/>
    </location>
</feature>
<keyword evidence="13 20" id="KW-0067">ATP-binding</keyword>
<sequence length="1363" mass="151209">MAGVLESFFWIIICIHVVSLVLAQDRDQFLHYNFSQADLHLDGMANIDDGRLHLTNNTTKSTGHAFNKTPMQFTASSSFSTEFVFAMLPLQGDGQGMAFVVSPTKDLRYAGAATSDLGIFNKTNDNKTENHILAIELDTNDSSESFDKSGNHVGIDINSIVSVEYANASYFNDTQGKNITLSLASGKSILIWIDYDGIKKLLNVTLAPVPTPKPVSPLFSRSIKPRVPLLSRSINLSEIFNETMYVGFSGSTGTVKSDQYILGWSFKKGGQAESLDISKILDPPNRPPPPLPPTSRSKDSKNIIIISVTVTSIAFLLILGGILYFYKNKKYAEVLEQWENEYSPQRFSFKNLYKATRGFRENRLLGAGGFGKVYKGELPSGTQIAVKRVYHDAEQGMTQYVAEIASMGRLRHKNLVQLLGYCRRKGELLLVYDYMPNGSLDDYLFNRNKLKDLSWSQRLNIIKGVASALLYLHEEWEQVVLHRDIKASNILLDADLNGRLGDFGLARFHDRGENLQATRVVGTIGYMAPELTAMGVATTKTDVYAFGSFILEVVCGRRPVEPDRPPEQMLLLKWVATCGRRDTLMDIVDSKLGDFKAEEAKLLLKLGMLCSQSNPESRPSMRDVIKYLEGNATIPSISFDTAGFGAEESEIYKLRWERRSSLFLMAGVLGSVGFWMIIGIHVTFLVFAQEGDQFLYYNFKNANLKLDGMANTNDGPLHLTNNTNTSTGHAFYNIPIKFPASSLSSFSFSTEFVFAIFPLQTYAYGHGMAFVVSPTKDLGSNGTENSYLGLFNKTNDNNTTNHIFAVELDTHKSPEQSDKSDNQVGIDIYTTDSFKSAEASYFNATEGKNESLLLASGKSILIWIDYDGIEQLLNVTLAPVPTSKPVSPLFSSSIKPRVPLLSTSINLSEIFNETMYVGFSGSTGTIKSNQYILGWSFKKGGEPKSLDISRISDPPPPSSPPPTSPPQSSPPPPSPPPSSLSRLPLVILGTIIIIPTIVFFLIILGGILYLYKKKKYAEVLEQWEKEYSPQRYSFRNLYKATKGFRENQLLGAGGFGKVYKGILPSGTQIAVKKVYHDAEQGMKQYVAEIASMGRLRHKNLVQLLGYCRRKGELLLVYDYMPNGSLDDYLFNKNKLKDLTWSQRVNIIKGVASALLYLHEEWEQVVLHRDIKASNILLDADLNGKLGDFGLARFHDRGVNLEATRVVGTIGYMAPELTAMGVTTTWTDVYAFGAFILEVVCGRRPVDPDAPREQMILVKWVASCGRRDALTDTVDSKLIGYEVGEVKLLLKLGMLCSQSNPENRPSMRQILQYLEGNVSVPAISFDTVALGIPNISHETVTQMTTTSSSANFSFEDVTVLFGGR</sequence>
<dbReference type="InterPro" id="IPR050528">
    <property type="entry name" value="L-type_Lectin-RKs"/>
</dbReference>
<evidence type="ECO:0000256" key="6">
    <source>
        <dbReference type="ARBA" id="ARBA00022527"/>
    </source>
</evidence>
<evidence type="ECO:0000313" key="25">
    <source>
        <dbReference type="EMBL" id="EFH40866.1"/>
    </source>
</evidence>
<dbReference type="InterPro" id="IPR001220">
    <property type="entry name" value="Legume_lectin_dom"/>
</dbReference>
<feature type="signal peptide" evidence="23">
    <location>
        <begin position="1"/>
        <end position="23"/>
    </location>
</feature>
<protein>
    <recommendedName>
        <fullName evidence="4">non-specific serine/threonine protein kinase</fullName>
        <ecNumber evidence="4">2.7.11.1</ecNumber>
    </recommendedName>
</protein>
<feature type="chain" id="PRO_5003104340" description="non-specific serine/threonine protein kinase" evidence="23">
    <location>
        <begin position="24"/>
        <end position="1363"/>
    </location>
</feature>
<evidence type="ECO:0000256" key="19">
    <source>
        <dbReference type="ARBA" id="ARBA00048679"/>
    </source>
</evidence>
<evidence type="ECO:0000256" key="13">
    <source>
        <dbReference type="ARBA" id="ARBA00022840"/>
    </source>
</evidence>
<evidence type="ECO:0000256" key="22">
    <source>
        <dbReference type="SAM" id="Phobius"/>
    </source>
</evidence>
<dbReference type="CDD" id="cd06899">
    <property type="entry name" value="lectin_legume_LecRK_Arcelin_ConA"/>
    <property type="match status" value="2"/>
</dbReference>
<dbReference type="Gene3D" id="3.30.200.20">
    <property type="entry name" value="Phosphorylase Kinase, domain 1"/>
    <property type="match status" value="2"/>
</dbReference>
<dbReference type="HOGENOM" id="CLU_000288_62_0_1"/>
<evidence type="ECO:0000256" key="23">
    <source>
        <dbReference type="SAM" id="SignalP"/>
    </source>
</evidence>
<evidence type="ECO:0000256" key="17">
    <source>
        <dbReference type="ARBA" id="ARBA00023180"/>
    </source>
</evidence>
<accession>D7MR66</accession>
<keyword evidence="14 22" id="KW-1133">Transmembrane helix</keyword>
<dbReference type="GO" id="GO:0030246">
    <property type="term" value="F:carbohydrate binding"/>
    <property type="evidence" value="ECO:0007669"/>
    <property type="project" value="UniProtKB-KW"/>
</dbReference>
<dbReference type="Gramene" id="Al_scaffold_0008_2393">
    <property type="protein sequence ID" value="Al_scaffold_0008_2393"/>
    <property type="gene ID" value="Al_scaffold_0008_2393"/>
</dbReference>
<keyword evidence="6" id="KW-0723">Serine/threonine-protein kinase</keyword>
<dbReference type="PROSITE" id="PS00107">
    <property type="entry name" value="PROTEIN_KINASE_ATP"/>
    <property type="match status" value="2"/>
</dbReference>
<evidence type="ECO:0000256" key="10">
    <source>
        <dbReference type="ARBA" id="ARBA00022734"/>
    </source>
</evidence>
<dbReference type="FunFam" id="2.60.120.200:FF:000096">
    <property type="entry name" value="L-type lectin-domain containing receptor kinase V.9"/>
    <property type="match status" value="1"/>
</dbReference>
<dbReference type="Pfam" id="PF00139">
    <property type="entry name" value="Lectin_legB"/>
    <property type="match status" value="2"/>
</dbReference>
<evidence type="ECO:0000256" key="18">
    <source>
        <dbReference type="ARBA" id="ARBA00047899"/>
    </source>
</evidence>
<feature type="domain" description="Protein kinase" evidence="24">
    <location>
        <begin position="1044"/>
        <end position="1322"/>
    </location>
</feature>
<dbReference type="PROSITE" id="PS50011">
    <property type="entry name" value="PROTEIN_KINASE_DOM"/>
    <property type="match status" value="2"/>
</dbReference>
<dbReference type="SUPFAM" id="SSF56112">
    <property type="entry name" value="Protein kinase-like (PK-like)"/>
    <property type="match status" value="2"/>
</dbReference>
<evidence type="ECO:0000256" key="2">
    <source>
        <dbReference type="ARBA" id="ARBA00008536"/>
    </source>
</evidence>
<dbReference type="SMART" id="SM00220">
    <property type="entry name" value="S_TKc"/>
    <property type="match status" value="2"/>
</dbReference>
<evidence type="ECO:0000256" key="1">
    <source>
        <dbReference type="ARBA" id="ARBA00004251"/>
    </source>
</evidence>
<feature type="region of interest" description="Disordered" evidence="21">
    <location>
        <begin position="946"/>
        <end position="977"/>
    </location>
</feature>
<keyword evidence="7" id="KW-0808">Transferase</keyword>
<evidence type="ECO:0000256" key="21">
    <source>
        <dbReference type="SAM" id="MobiDB-lite"/>
    </source>
</evidence>
<dbReference type="EMBL" id="GL348720">
    <property type="protein sequence ID" value="EFH40866.1"/>
    <property type="molecule type" value="Genomic_DNA"/>
</dbReference>
<evidence type="ECO:0000313" key="26">
    <source>
        <dbReference type="Proteomes" id="UP000008694"/>
    </source>
</evidence>
<dbReference type="FunFam" id="3.30.200.20:FF:000451">
    <property type="entry name" value="L-type lectin-domain containing receptor kinase I.9"/>
    <property type="match status" value="1"/>
</dbReference>
<evidence type="ECO:0000256" key="5">
    <source>
        <dbReference type="ARBA" id="ARBA00022475"/>
    </source>
</evidence>
<proteinExistence type="inferred from homology"/>
<keyword evidence="15 22" id="KW-0472">Membrane</keyword>
<dbReference type="Proteomes" id="UP000008694">
    <property type="component" value="Unassembled WGS sequence"/>
</dbReference>
<evidence type="ECO:0000259" key="24">
    <source>
        <dbReference type="PROSITE" id="PS50011"/>
    </source>
</evidence>
<feature type="transmembrane region" description="Helical" evidence="22">
    <location>
        <begin position="985"/>
        <end position="1011"/>
    </location>
</feature>
<evidence type="ECO:0000256" key="3">
    <source>
        <dbReference type="ARBA" id="ARBA00010217"/>
    </source>
</evidence>
<comment type="subcellular location">
    <subcellularLocation>
        <location evidence="1">Cell membrane</location>
        <topology evidence="1">Single-pass type I membrane protein</topology>
    </subcellularLocation>
</comment>
<keyword evidence="5" id="KW-1003">Cell membrane</keyword>
<dbReference type="InterPro" id="IPR017441">
    <property type="entry name" value="Protein_kinase_ATP_BS"/>
</dbReference>
<comment type="catalytic activity">
    <reaction evidence="18">
        <text>L-threonyl-[protein] + ATP = O-phospho-L-threonyl-[protein] + ADP + H(+)</text>
        <dbReference type="Rhea" id="RHEA:46608"/>
        <dbReference type="Rhea" id="RHEA-COMP:11060"/>
        <dbReference type="Rhea" id="RHEA-COMP:11605"/>
        <dbReference type="ChEBI" id="CHEBI:15378"/>
        <dbReference type="ChEBI" id="CHEBI:30013"/>
        <dbReference type="ChEBI" id="CHEBI:30616"/>
        <dbReference type="ChEBI" id="CHEBI:61977"/>
        <dbReference type="ChEBI" id="CHEBI:456216"/>
        <dbReference type="EC" id="2.7.11.1"/>
    </reaction>
</comment>
<evidence type="ECO:0000256" key="4">
    <source>
        <dbReference type="ARBA" id="ARBA00012513"/>
    </source>
</evidence>
<evidence type="ECO:0000256" key="14">
    <source>
        <dbReference type="ARBA" id="ARBA00022989"/>
    </source>
</evidence>
<dbReference type="Pfam" id="PF00069">
    <property type="entry name" value="Pkinase"/>
    <property type="match status" value="2"/>
</dbReference>
<feature type="binding site" evidence="20">
    <location>
        <position position="387"/>
    </location>
    <ligand>
        <name>ATP</name>
        <dbReference type="ChEBI" id="CHEBI:30616"/>
    </ligand>
</feature>
<evidence type="ECO:0000256" key="11">
    <source>
        <dbReference type="ARBA" id="ARBA00022741"/>
    </source>
</evidence>